<dbReference type="InterPro" id="IPR001865">
    <property type="entry name" value="Ribosomal_uS2"/>
</dbReference>
<dbReference type="EMBL" id="VDLU01000003">
    <property type="protein sequence ID" value="TNJ27725.1"/>
    <property type="molecule type" value="Genomic_DNA"/>
</dbReference>
<evidence type="ECO:0000256" key="4">
    <source>
        <dbReference type="ARBA" id="ARBA00022980"/>
    </source>
</evidence>
<dbReference type="Proteomes" id="UP000315496">
    <property type="component" value="Chromosome 3"/>
</dbReference>
<dbReference type="FunFam" id="3.40.50.10490:FF:000030">
    <property type="entry name" value="30S ribosomal protein S2"/>
    <property type="match status" value="1"/>
</dbReference>
<evidence type="ECO:0000256" key="8">
    <source>
        <dbReference type="RuleBase" id="RU003631"/>
    </source>
</evidence>
<dbReference type="PROSITE" id="PS00962">
    <property type="entry name" value="RIBOSOMAL_S2_1"/>
    <property type="match status" value="1"/>
</dbReference>
<dbReference type="PRINTS" id="PR00395">
    <property type="entry name" value="RIBOSOMALS2"/>
</dbReference>
<dbReference type="PANTHER" id="PTHR11489">
    <property type="entry name" value="40S RIBOSOMAL PROTEIN SA"/>
    <property type="match status" value="1"/>
</dbReference>
<evidence type="ECO:0000256" key="2">
    <source>
        <dbReference type="ARBA" id="ARBA00006242"/>
    </source>
</evidence>
<dbReference type="InterPro" id="IPR023591">
    <property type="entry name" value="Ribosomal_uS2_flav_dom_sf"/>
</dbReference>
<evidence type="ECO:0000313" key="11">
    <source>
        <dbReference type="Proteomes" id="UP000315496"/>
    </source>
</evidence>
<dbReference type="GO" id="GO:0006412">
    <property type="term" value="P:translation"/>
    <property type="evidence" value="ECO:0007669"/>
    <property type="project" value="UniProtKB-UniRule"/>
</dbReference>
<dbReference type="OrthoDB" id="414863at2759"/>
<dbReference type="InterPro" id="IPR018130">
    <property type="entry name" value="Ribosomal_uS2_CS"/>
</dbReference>
<keyword evidence="11" id="KW-1185">Reference proteome</keyword>
<dbReference type="AlphaFoldDB" id="A0A4Z1SRW1"/>
<protein>
    <recommendedName>
        <fullName evidence="6 7">Small ribosomal subunit protein uS2</fullName>
    </recommendedName>
</protein>
<feature type="region of interest" description="Disordered" evidence="9">
    <location>
        <begin position="238"/>
        <end position="278"/>
    </location>
</feature>
<comment type="caution">
    <text evidence="10">The sequence shown here is derived from an EMBL/GenBank/DDBJ whole genome shotgun (WGS) entry which is preliminary data.</text>
</comment>
<comment type="subunit">
    <text evidence="7">Component of the small ribosomal subunit. Mature ribosomes consist of a small (40S) and a large (60S) subunit. The 40S subunit contains about 33 different proteins and 1 molecule of RNA (18S). The 60S subunit contains about 49 different proteins and 3 molecules of RNA (25S, 5.8S and 5S). Interacts with ribosomal protein S21.</text>
</comment>
<evidence type="ECO:0000256" key="1">
    <source>
        <dbReference type="ARBA" id="ARBA00004496"/>
    </source>
</evidence>
<dbReference type="InterPro" id="IPR027498">
    <property type="entry name" value="Ribosomal_uS2_euk"/>
</dbReference>
<comment type="function">
    <text evidence="7">Required for the assembly and/or stability of the 40S ribosomal subunit. Required for the processing of the 20S rRNA-precursor to mature 18S rRNA in a late step of the maturation of 40S ribosomal subunits.</text>
</comment>
<sequence>MPIANGFRDAPVDSDGFISVRRNEDDSHAEAERAASKLLALTEDDAKKLVVASTHLGLRNVDKRMQFYVYTRQSDGTFVFNLKKFWEKLLLAARTLVTIQNPAEIAVVAAREDARRAILKFCRYTGATPFIGRFIPGNFTNRKNPHYCEPRILLVNDSLVDRQAVLEASYVNIPTIAFCNTDASLRFVDIAIPCNNKSRLSIGLIYWLMARELLRLKGSLSRDEEWTVKPDLFTALKDDVEVQEEGEGSEGEETGDDESGSGTFNSEDDADIFDQGDF</sequence>
<dbReference type="CDD" id="cd01425">
    <property type="entry name" value="RPS2"/>
    <property type="match status" value="1"/>
</dbReference>
<keyword evidence="4 7" id="KW-0689">Ribosomal protein</keyword>
<accession>A0A4Z1SRW1</accession>
<evidence type="ECO:0000256" key="6">
    <source>
        <dbReference type="ARBA" id="ARBA00035256"/>
    </source>
</evidence>
<evidence type="ECO:0000256" key="5">
    <source>
        <dbReference type="ARBA" id="ARBA00023274"/>
    </source>
</evidence>
<gene>
    <name evidence="10" type="ORF">GMRT_14933</name>
</gene>
<dbReference type="GO" id="GO:0000028">
    <property type="term" value="P:ribosomal small subunit assembly"/>
    <property type="evidence" value="ECO:0007669"/>
    <property type="project" value="UniProtKB-UniRule"/>
</dbReference>
<name>A0A4Z1SRW1_GIAMU</name>
<dbReference type="VEuPathDB" id="GiardiaDB:GMRT_14933"/>
<feature type="compositionally biased region" description="Acidic residues" evidence="9">
    <location>
        <begin position="241"/>
        <end position="259"/>
    </location>
</feature>
<dbReference type="Gene3D" id="3.40.50.10490">
    <property type="entry name" value="Glucose-6-phosphate isomerase like protein, domain 1"/>
    <property type="match status" value="1"/>
</dbReference>
<keyword evidence="3 7" id="KW-0963">Cytoplasm</keyword>
<evidence type="ECO:0000256" key="3">
    <source>
        <dbReference type="ARBA" id="ARBA00022490"/>
    </source>
</evidence>
<comment type="similarity">
    <text evidence="2 7 8">Belongs to the universal ribosomal protein uS2 family.</text>
</comment>
<dbReference type="GO" id="GO:0003735">
    <property type="term" value="F:structural constituent of ribosome"/>
    <property type="evidence" value="ECO:0007669"/>
    <property type="project" value="UniProtKB-UniRule"/>
</dbReference>
<dbReference type="PROSITE" id="PS00963">
    <property type="entry name" value="RIBOSOMAL_S2_2"/>
    <property type="match status" value="1"/>
</dbReference>
<dbReference type="GO" id="GO:0022627">
    <property type="term" value="C:cytosolic small ribosomal subunit"/>
    <property type="evidence" value="ECO:0007669"/>
    <property type="project" value="UniProtKB-UniRule"/>
</dbReference>
<dbReference type="SUPFAM" id="SSF52313">
    <property type="entry name" value="Ribosomal protein S2"/>
    <property type="match status" value="1"/>
</dbReference>
<evidence type="ECO:0000256" key="9">
    <source>
        <dbReference type="SAM" id="MobiDB-lite"/>
    </source>
</evidence>
<keyword evidence="5 7" id="KW-0687">Ribonucleoprotein</keyword>
<comment type="subcellular location">
    <subcellularLocation>
        <location evidence="1 7">Cytoplasm</location>
    </subcellularLocation>
</comment>
<proteinExistence type="inferred from homology"/>
<evidence type="ECO:0000313" key="10">
    <source>
        <dbReference type="EMBL" id="TNJ27725.1"/>
    </source>
</evidence>
<evidence type="ECO:0000256" key="7">
    <source>
        <dbReference type="HAMAP-Rule" id="MF_03015"/>
    </source>
</evidence>
<organism evidence="10 11">
    <name type="scientific">Giardia muris</name>
    <dbReference type="NCBI Taxonomy" id="5742"/>
    <lineage>
        <taxon>Eukaryota</taxon>
        <taxon>Metamonada</taxon>
        <taxon>Diplomonadida</taxon>
        <taxon>Hexamitidae</taxon>
        <taxon>Giardiinae</taxon>
        <taxon>Giardia</taxon>
    </lineage>
</organism>
<dbReference type="InterPro" id="IPR005707">
    <property type="entry name" value="Ribosomal_uS2_euk/arc"/>
</dbReference>
<dbReference type="HAMAP" id="MF_03015">
    <property type="entry name" value="Ribosomal_S2_euk"/>
    <property type="match status" value="1"/>
</dbReference>
<reference evidence="10 11" key="1">
    <citation type="submission" date="2019-05" db="EMBL/GenBank/DDBJ databases">
        <title>The compact genome of Giardia muris reveals important steps in the evolution of intestinal protozoan parasites.</title>
        <authorList>
            <person name="Xu F."/>
            <person name="Jimenez-Gonzalez A."/>
            <person name="Einarsson E."/>
            <person name="Astvaldsson A."/>
            <person name="Peirasmaki D."/>
            <person name="Eckmann L."/>
            <person name="Andersson J.O."/>
            <person name="Svard S.G."/>
            <person name="Jerlstrom-Hultqvist J."/>
        </authorList>
    </citation>
    <scope>NUCLEOTIDE SEQUENCE [LARGE SCALE GENOMIC DNA]</scope>
    <source>
        <strain evidence="10 11">Roberts-Thomson</strain>
    </source>
</reference>
<dbReference type="Pfam" id="PF00318">
    <property type="entry name" value="Ribosomal_S2"/>
    <property type="match status" value="1"/>
</dbReference>
<feature type="compositionally biased region" description="Acidic residues" evidence="9">
    <location>
        <begin position="266"/>
        <end position="278"/>
    </location>
</feature>
<dbReference type="NCBIfam" id="TIGR01012">
    <property type="entry name" value="uS2_euk_arch"/>
    <property type="match status" value="1"/>
</dbReference>